<sequence length="124" mass="13676">MCATSWEIIPFPEMESFSCSSIQLSLMRSHRNSAPIANLLTFSNLCVEAESSSTGMLPNWKYHSWIAGLEMLAVRGYISVWISFPTDMFLDTASGCGNGAVTHCTSLLGNVSFYSVEIIIRLLI</sequence>
<name>A0A016U093_9BILA</name>
<dbReference type="AlphaFoldDB" id="A0A016U093"/>
<proteinExistence type="predicted"/>
<protein>
    <submittedName>
        <fullName evidence="1">Uncharacterized protein</fullName>
    </submittedName>
</protein>
<accession>A0A016U093</accession>
<evidence type="ECO:0000313" key="1">
    <source>
        <dbReference type="EMBL" id="EYC08734.1"/>
    </source>
</evidence>
<evidence type="ECO:0000313" key="2">
    <source>
        <dbReference type="Proteomes" id="UP000024635"/>
    </source>
</evidence>
<gene>
    <name evidence="1" type="primary">Acey_s0064.g3503</name>
    <name evidence="1" type="ORF">Y032_0064g3503</name>
</gene>
<dbReference type="Proteomes" id="UP000024635">
    <property type="component" value="Unassembled WGS sequence"/>
</dbReference>
<reference evidence="2" key="1">
    <citation type="journal article" date="2015" name="Nat. Genet.">
        <title>The genome and transcriptome of the zoonotic hookworm Ancylostoma ceylanicum identify infection-specific gene families.</title>
        <authorList>
            <person name="Schwarz E.M."/>
            <person name="Hu Y."/>
            <person name="Antoshechkin I."/>
            <person name="Miller M.M."/>
            <person name="Sternberg P.W."/>
            <person name="Aroian R.V."/>
        </authorList>
    </citation>
    <scope>NUCLEOTIDE SEQUENCE</scope>
    <source>
        <strain evidence="2">HY135</strain>
    </source>
</reference>
<comment type="caution">
    <text evidence="1">The sequence shown here is derived from an EMBL/GenBank/DDBJ whole genome shotgun (WGS) entry which is preliminary data.</text>
</comment>
<keyword evidence="2" id="KW-1185">Reference proteome</keyword>
<organism evidence="1 2">
    <name type="scientific">Ancylostoma ceylanicum</name>
    <dbReference type="NCBI Taxonomy" id="53326"/>
    <lineage>
        <taxon>Eukaryota</taxon>
        <taxon>Metazoa</taxon>
        <taxon>Ecdysozoa</taxon>
        <taxon>Nematoda</taxon>
        <taxon>Chromadorea</taxon>
        <taxon>Rhabditida</taxon>
        <taxon>Rhabditina</taxon>
        <taxon>Rhabditomorpha</taxon>
        <taxon>Strongyloidea</taxon>
        <taxon>Ancylostomatidae</taxon>
        <taxon>Ancylostomatinae</taxon>
        <taxon>Ancylostoma</taxon>
    </lineage>
</organism>
<dbReference type="EMBL" id="JARK01001400">
    <property type="protein sequence ID" value="EYC08734.1"/>
    <property type="molecule type" value="Genomic_DNA"/>
</dbReference>